<evidence type="ECO:0008006" key="4">
    <source>
        <dbReference type="Google" id="ProtNLM"/>
    </source>
</evidence>
<evidence type="ECO:0000313" key="3">
    <source>
        <dbReference type="Proteomes" id="UP001281761"/>
    </source>
</evidence>
<feature type="coiled-coil region" evidence="1">
    <location>
        <begin position="26"/>
        <end position="60"/>
    </location>
</feature>
<accession>A0ABQ9XKQ6</accession>
<dbReference type="EMBL" id="JARBJD010000096">
    <property type="protein sequence ID" value="KAK2953016.1"/>
    <property type="molecule type" value="Genomic_DNA"/>
</dbReference>
<organism evidence="2 3">
    <name type="scientific">Blattamonas nauphoetae</name>
    <dbReference type="NCBI Taxonomy" id="2049346"/>
    <lineage>
        <taxon>Eukaryota</taxon>
        <taxon>Metamonada</taxon>
        <taxon>Preaxostyla</taxon>
        <taxon>Oxymonadida</taxon>
        <taxon>Blattamonas</taxon>
    </lineage>
</organism>
<keyword evidence="1" id="KW-0175">Coiled coil</keyword>
<evidence type="ECO:0000313" key="2">
    <source>
        <dbReference type="EMBL" id="KAK2953016.1"/>
    </source>
</evidence>
<dbReference type="Proteomes" id="UP001281761">
    <property type="component" value="Unassembled WGS sequence"/>
</dbReference>
<gene>
    <name evidence="2" type="ORF">BLNAU_12005</name>
</gene>
<reference evidence="2 3" key="1">
    <citation type="journal article" date="2022" name="bioRxiv">
        <title>Genomics of Preaxostyla Flagellates Illuminates Evolutionary Transitions and the Path Towards Mitochondrial Loss.</title>
        <authorList>
            <person name="Novak L.V.F."/>
            <person name="Treitli S.C."/>
            <person name="Pyrih J."/>
            <person name="Halakuc P."/>
            <person name="Pipaliya S.V."/>
            <person name="Vacek V."/>
            <person name="Brzon O."/>
            <person name="Soukal P."/>
            <person name="Eme L."/>
            <person name="Dacks J.B."/>
            <person name="Karnkowska A."/>
            <person name="Elias M."/>
            <person name="Hampl V."/>
        </authorList>
    </citation>
    <scope>NUCLEOTIDE SEQUENCE [LARGE SCALE GENOMIC DNA]</scope>
    <source>
        <strain evidence="2">NAU3</strain>
        <tissue evidence="2">Gut</tissue>
    </source>
</reference>
<keyword evidence="3" id="KW-1185">Reference proteome</keyword>
<protein>
    <recommendedName>
        <fullName evidence="4">SNF7 family protein</fullName>
    </recommendedName>
</protein>
<dbReference type="InterPro" id="IPR005024">
    <property type="entry name" value="Snf7_fam"/>
</dbReference>
<sequence length="216" mass="24039">MSLFAKGSVKSTNTPATQAPSTLEAIQGLEQQKNNLEALIAASERKIDLLTKQAQELNKAGDRNGAIIKMKERRMLTRAIEKDNQTLMAVKEQIIQMEGIKQTTPLCDAQIIGGQAANAEIWKVDLNQIETAMDNYQELMEKLEDLYALMVGTFPQDMMDDDEALAELEEHGNMDLQHQLDQQQLPSQQYAVPAQQPVLGQNKAQTNEIAELALAF</sequence>
<name>A0ABQ9XKQ6_9EUKA</name>
<proteinExistence type="predicted"/>
<evidence type="ECO:0000256" key="1">
    <source>
        <dbReference type="SAM" id="Coils"/>
    </source>
</evidence>
<dbReference type="Pfam" id="PF03357">
    <property type="entry name" value="Snf7"/>
    <property type="match status" value="1"/>
</dbReference>
<comment type="caution">
    <text evidence="2">The sequence shown here is derived from an EMBL/GenBank/DDBJ whole genome shotgun (WGS) entry which is preliminary data.</text>
</comment>